<evidence type="ECO:0000313" key="3">
    <source>
        <dbReference type="Proteomes" id="UP000217785"/>
    </source>
</evidence>
<dbReference type="CDD" id="cd10158">
    <property type="entry name" value="CsoR-like_DUF156_1"/>
    <property type="match status" value="1"/>
</dbReference>
<dbReference type="InterPro" id="IPR038390">
    <property type="entry name" value="Metal_Tscrpt_repr_sf"/>
</dbReference>
<proteinExistence type="predicted"/>
<dbReference type="GO" id="GO:0046872">
    <property type="term" value="F:metal ion binding"/>
    <property type="evidence" value="ECO:0007669"/>
    <property type="project" value="InterPro"/>
</dbReference>
<reference evidence="3" key="1">
    <citation type="submission" date="2017-07" db="EMBL/GenBank/DDBJ databases">
        <title>Draft genome sequence of Effusibacillus lacus strain skLN1.</title>
        <authorList>
            <person name="Watanabe M."/>
            <person name="Kojima H."/>
            <person name="Fukui M."/>
        </authorList>
    </citation>
    <scope>NUCLEOTIDE SEQUENCE [LARGE SCALE GENOMIC DNA]</scope>
    <source>
        <strain evidence="3">skLN1</strain>
    </source>
</reference>
<comment type="caution">
    <text evidence="2">The sequence shown here is derived from an EMBL/GenBank/DDBJ whole genome shotgun (WGS) entry which is preliminary data.</text>
</comment>
<dbReference type="PANTHER" id="PTHR33677">
    <property type="entry name" value="TRANSCRIPTIONAL REPRESSOR FRMR-RELATED"/>
    <property type="match status" value="1"/>
</dbReference>
<dbReference type="GO" id="GO:0003677">
    <property type="term" value="F:DNA binding"/>
    <property type="evidence" value="ECO:0007669"/>
    <property type="project" value="InterPro"/>
</dbReference>
<feature type="region of interest" description="Disordered" evidence="1">
    <location>
        <begin position="1"/>
        <end position="20"/>
    </location>
</feature>
<sequence>MSHSPSQNHRHSEQDHHLQRKRIVNRLARIEGHVRSIKQMALDERDCGDLLIQVAAVRSALDNCGKLILKDHLEGCVMEAAKSGNEQEVLKQLEEALDKFIR</sequence>
<dbReference type="PANTHER" id="PTHR33677:SF3">
    <property type="entry name" value="COPPER-SENSING TRANSCRIPTIONAL REPRESSOR RICR"/>
    <property type="match status" value="1"/>
</dbReference>
<dbReference type="InterPro" id="IPR003735">
    <property type="entry name" value="Metal_Tscrpt_repr"/>
</dbReference>
<evidence type="ECO:0000313" key="2">
    <source>
        <dbReference type="EMBL" id="GAX91670.1"/>
    </source>
</evidence>
<dbReference type="Gene3D" id="1.20.58.1000">
    <property type="entry name" value="Metal-sensitive repressor, helix protomer"/>
    <property type="match status" value="1"/>
</dbReference>
<evidence type="ECO:0000256" key="1">
    <source>
        <dbReference type="SAM" id="MobiDB-lite"/>
    </source>
</evidence>
<keyword evidence="3" id="KW-1185">Reference proteome</keyword>
<dbReference type="EMBL" id="BDUF01000106">
    <property type="protein sequence ID" value="GAX91670.1"/>
    <property type="molecule type" value="Genomic_DNA"/>
</dbReference>
<accession>A0A292YT61</accession>
<gene>
    <name evidence="2" type="ORF">EFBL_3360</name>
</gene>
<dbReference type="GO" id="GO:0045892">
    <property type="term" value="P:negative regulation of DNA-templated transcription"/>
    <property type="evidence" value="ECO:0007669"/>
    <property type="project" value="UniProtKB-ARBA"/>
</dbReference>
<dbReference type="RefSeq" id="WP_096183686.1">
    <property type="nucleotide sequence ID" value="NZ_BDUF01000106.1"/>
</dbReference>
<organism evidence="2 3">
    <name type="scientific">Effusibacillus lacus</name>
    <dbReference type="NCBI Taxonomy" id="1348429"/>
    <lineage>
        <taxon>Bacteria</taxon>
        <taxon>Bacillati</taxon>
        <taxon>Bacillota</taxon>
        <taxon>Bacilli</taxon>
        <taxon>Bacillales</taxon>
        <taxon>Alicyclobacillaceae</taxon>
        <taxon>Effusibacillus</taxon>
    </lineage>
</organism>
<dbReference type="Proteomes" id="UP000217785">
    <property type="component" value="Unassembled WGS sequence"/>
</dbReference>
<dbReference type="Pfam" id="PF02583">
    <property type="entry name" value="Trns_repr_metal"/>
    <property type="match status" value="1"/>
</dbReference>
<protein>
    <submittedName>
        <fullName evidence="2">Cytosolic protein</fullName>
    </submittedName>
</protein>
<name>A0A292YT61_9BACL</name>
<dbReference type="AlphaFoldDB" id="A0A292YT61"/>
<dbReference type="OrthoDB" id="9811244at2"/>